<name>A0A831RRL4_9GAMM</name>
<dbReference type="AlphaFoldDB" id="A0A831RRL4"/>
<dbReference type="NCBIfam" id="TIGR01863">
    <property type="entry name" value="cas_Csd1"/>
    <property type="match status" value="1"/>
</dbReference>
<evidence type="ECO:0000256" key="1">
    <source>
        <dbReference type="SAM" id="MobiDB-lite"/>
    </source>
</evidence>
<dbReference type="EMBL" id="DRKP01000176">
    <property type="protein sequence ID" value="HEB97524.1"/>
    <property type="molecule type" value="Genomic_DNA"/>
</dbReference>
<gene>
    <name evidence="2" type="primary">cas8c</name>
    <name evidence="2" type="ORF">ENI96_13965</name>
</gene>
<reference evidence="2" key="1">
    <citation type="journal article" date="2020" name="mSystems">
        <title>Genome- and Community-Level Interaction Insights into Carbon Utilization and Element Cycling Functions of Hydrothermarchaeota in Hydrothermal Sediment.</title>
        <authorList>
            <person name="Zhou Z."/>
            <person name="Liu Y."/>
            <person name="Xu W."/>
            <person name="Pan J."/>
            <person name="Luo Z.H."/>
            <person name="Li M."/>
        </authorList>
    </citation>
    <scope>NUCLEOTIDE SEQUENCE [LARGE SCALE GENOMIC DNA]</scope>
    <source>
        <strain evidence="2">HyVt-443</strain>
    </source>
</reference>
<dbReference type="InterPro" id="IPR010144">
    <property type="entry name" value="CRISPR-assoc_prot_Csd1-typ"/>
</dbReference>
<comment type="caution">
    <text evidence="2">The sequence shown here is derived from an EMBL/GenBank/DDBJ whole genome shotgun (WGS) entry which is preliminary data.</text>
</comment>
<dbReference type="Pfam" id="PF09709">
    <property type="entry name" value="Cas_Csd1"/>
    <property type="match status" value="1"/>
</dbReference>
<dbReference type="Proteomes" id="UP000886251">
    <property type="component" value="Unassembled WGS sequence"/>
</dbReference>
<dbReference type="CDD" id="cd09757">
    <property type="entry name" value="Cas8c_I-C"/>
    <property type="match status" value="1"/>
</dbReference>
<protein>
    <submittedName>
        <fullName evidence="2">Type I-C CRISPR-associated protein Cas8c/Csd1</fullName>
    </submittedName>
</protein>
<proteinExistence type="predicted"/>
<evidence type="ECO:0000313" key="2">
    <source>
        <dbReference type="EMBL" id="HEB97524.1"/>
    </source>
</evidence>
<accession>A0A831RRL4</accession>
<feature type="region of interest" description="Disordered" evidence="1">
    <location>
        <begin position="50"/>
        <end position="72"/>
    </location>
</feature>
<organism evidence="2">
    <name type="scientific">Sedimenticola thiotaurini</name>
    <dbReference type="NCBI Taxonomy" id="1543721"/>
    <lineage>
        <taxon>Bacteria</taxon>
        <taxon>Pseudomonadati</taxon>
        <taxon>Pseudomonadota</taxon>
        <taxon>Gammaproteobacteria</taxon>
        <taxon>Chromatiales</taxon>
        <taxon>Sedimenticolaceae</taxon>
        <taxon>Sedimenticola</taxon>
    </lineage>
</organism>
<sequence>MILQALNRLYDRLADDPGYAIAPPGYSLQKICFAVVVHPDGRLHAIEDRREASGNKPRPVQRLVPGQSKPSGSGLNPCFLWDNAFYLFGFTEEDSKKDRARKAFAAFRESHLALEREIDDRAFSAVCRFLRSWRPELAADHPELAEFATGFGVFQLTGESEYVHERERIRDWWTAHLQADDDAGEKTGLCLITGQRARIASIHEPKIKGVNRAQSSGALLVSFEPDAFTSYGKAQSYNAPVSEAAAFRYATALNGILSGPCSDKHRIRIGDATVVFWTERATITEDWLAQMLGGDISEVQDDAALARTRVFLQALRNGGGELRALGDDPATPVHVLALAPNAARLSVRFLHTGSIGDLFDRLRDHHDALRLSWCWDPADRREPPQFPPIWMLLRETARESREIPPLLGGALMRAVLEGTPYPDALASAVIRRIRADRIVNYLRAAILKAWLIRKPNRQGGIPVSLDIERSDPAYRLGRLFAVLEKTQEEAQPGINATIRDRFFSAASATPAIVFPRLLRTYQHHLAKLNPGAKVNREKLVQDIVDGLATMPSHLNLEQQAQFAIGYYHQRKALFTKSESNEGYQE</sequence>